<gene>
    <name evidence="2" type="ORF">KDI_30890</name>
</gene>
<feature type="transmembrane region" description="Helical" evidence="1">
    <location>
        <begin position="330"/>
        <end position="350"/>
    </location>
</feature>
<evidence type="ECO:0000313" key="2">
    <source>
        <dbReference type="EMBL" id="GCF09525.1"/>
    </source>
</evidence>
<accession>A0A5A5TE63</accession>
<dbReference type="RefSeq" id="WP_149402459.1">
    <property type="nucleotide sequence ID" value="NZ_BIXY01000045.1"/>
</dbReference>
<keyword evidence="1" id="KW-1133">Transmembrane helix</keyword>
<protein>
    <recommendedName>
        <fullName evidence="4">DUF3324 domain-containing protein</fullName>
    </recommendedName>
</protein>
<evidence type="ECO:0000256" key="1">
    <source>
        <dbReference type="SAM" id="Phobius"/>
    </source>
</evidence>
<dbReference type="AlphaFoldDB" id="A0A5A5TE63"/>
<comment type="caution">
    <text evidence="2">The sequence shown here is derived from an EMBL/GenBank/DDBJ whole genome shotgun (WGS) entry which is preliminary data.</text>
</comment>
<proteinExistence type="predicted"/>
<evidence type="ECO:0000313" key="3">
    <source>
        <dbReference type="Proteomes" id="UP000322530"/>
    </source>
</evidence>
<name>A0A5A5TE63_9CHLR</name>
<keyword evidence="1" id="KW-0812">Transmembrane</keyword>
<dbReference type="EMBL" id="BIXY01000045">
    <property type="protein sequence ID" value="GCF09525.1"/>
    <property type="molecule type" value="Genomic_DNA"/>
</dbReference>
<keyword evidence="3" id="KW-1185">Reference proteome</keyword>
<reference evidence="2 3" key="1">
    <citation type="submission" date="2019-01" db="EMBL/GenBank/DDBJ databases">
        <title>Draft genome sequence of Dictyobacter sp. Uno17.</title>
        <authorList>
            <person name="Wang C.M."/>
            <person name="Zheng Y."/>
            <person name="Sakai Y."/>
            <person name="Abe K."/>
            <person name="Yokota A."/>
            <person name="Yabe S."/>
        </authorList>
    </citation>
    <scope>NUCLEOTIDE SEQUENCE [LARGE SCALE GENOMIC DNA]</scope>
    <source>
        <strain evidence="2 3">Uno17</strain>
    </source>
</reference>
<sequence length="371" mass="40831">MRTSIPSFFASQWRFFHLLVGVLIITVLVLEALGAGVTHATDGKAHFDIEPIFVPYRDMRPRANFMYASSSGAVIQDSIHVKNYGSAPGTIDIYPVDAITSQGSGEAFPRRTDPRRDVGAWITLSRQQVTLNPGQSQDIPFSLRIPDHARPGQHLGGLIAEAPVQQQSSSKGAIQAIVQIHIRKAISVFINLPGTIVKKLNAAGVSYDEASSHQRVLIALANTGTQFLHPSGSLKITNAAGQQLQNVPLKLGALLPQTSIHYPVFMQHTALNPGTYTATLNLAYEGNHKLNYSTSFVVPLPQVPKISSLPPAISDLVTLNADFFSTLTPWHYAMGICLLFCMLSTLLFWIQKLYKLNINRRGNFKRRNRKQ</sequence>
<organism evidence="2 3">
    <name type="scientific">Dictyobacter arantiisoli</name>
    <dbReference type="NCBI Taxonomy" id="2014874"/>
    <lineage>
        <taxon>Bacteria</taxon>
        <taxon>Bacillati</taxon>
        <taxon>Chloroflexota</taxon>
        <taxon>Ktedonobacteria</taxon>
        <taxon>Ktedonobacterales</taxon>
        <taxon>Dictyobacteraceae</taxon>
        <taxon>Dictyobacter</taxon>
    </lineage>
</organism>
<dbReference type="Proteomes" id="UP000322530">
    <property type="component" value="Unassembled WGS sequence"/>
</dbReference>
<evidence type="ECO:0008006" key="4">
    <source>
        <dbReference type="Google" id="ProtNLM"/>
    </source>
</evidence>
<dbReference type="OrthoDB" id="160136at2"/>
<keyword evidence="1" id="KW-0472">Membrane</keyword>